<dbReference type="GO" id="GO:0005524">
    <property type="term" value="F:ATP binding"/>
    <property type="evidence" value="ECO:0007669"/>
    <property type="project" value="UniProtKB-KW"/>
</dbReference>
<dbReference type="PANTHER" id="PTHR23077:SF27">
    <property type="entry name" value="ATPASE FAMILY GENE 2 PROTEIN HOMOLOG A"/>
    <property type="match status" value="1"/>
</dbReference>
<feature type="compositionally biased region" description="Basic residues" evidence="4">
    <location>
        <begin position="1"/>
        <end position="11"/>
    </location>
</feature>
<dbReference type="KEGG" id="lww:102741863"/>
<dbReference type="OrthoDB" id="27435at2759"/>
<name>A0A7F8QAV0_LEPWE</name>
<keyword evidence="5" id="KW-1133">Transmembrane helix</keyword>
<evidence type="ECO:0000256" key="4">
    <source>
        <dbReference type="SAM" id="MobiDB-lite"/>
    </source>
</evidence>
<dbReference type="InterPro" id="IPR003960">
    <property type="entry name" value="ATPase_AAA_CS"/>
</dbReference>
<evidence type="ECO:0000256" key="3">
    <source>
        <dbReference type="RuleBase" id="RU003651"/>
    </source>
</evidence>
<dbReference type="InterPro" id="IPR003959">
    <property type="entry name" value="ATPase_AAA_core"/>
</dbReference>
<dbReference type="InterPro" id="IPR009010">
    <property type="entry name" value="Asp_de-COase-like_dom_sf"/>
</dbReference>
<dbReference type="PROSITE" id="PS00674">
    <property type="entry name" value="AAA"/>
    <property type="match status" value="1"/>
</dbReference>
<proteinExistence type="inferred from homology"/>
<keyword evidence="2 3" id="KW-0067">ATP-binding</keyword>
<dbReference type="GO" id="GO:0005737">
    <property type="term" value="C:cytoplasm"/>
    <property type="evidence" value="ECO:0007669"/>
    <property type="project" value="TreeGrafter"/>
</dbReference>
<accession>A0A7F8QAV0</accession>
<comment type="similarity">
    <text evidence="3">Belongs to the AAA ATPase family.</text>
</comment>
<sequence length="504" mass="54929">MSSKKNRKRLNRSAENGSTSPSSASSPSGPSAPSAGPGTAAAAGILVVTNFLEKDDKVPKTFQNSLVQLGLNTMKSANICIGRPVLLTSLDGKQEVYTAWPVAGFPGGKVGLSEMAQKNVGVKVGDAIQVQPLLGAVLQAEEMDLALSIWRTRLIFGPDGSANIPLPELNYCFSTDLWQSSQLWASSAGMSYLHVGRKEKCTCSENSPRTCLFTSVMIFRYTYFLYSSNLLGRQSLVEEGVLIFPFLEKGPFSRIKFHLLLLSFFLISTFSASIIFIDELDALCPKREGAQNEVEKRVVASLLTLMDGIGSEGSEGQVLVLGATNRPHALDAALRRPGRFDKEIEIGVPNAADRLDILQKLLQRVPHLLTEVELLQLANSAHGYVGADLKALCNEAGLYALRRVLKKQPNLSDSKLAGLVKITLNDFLQGMNDIRPSAMREVAIDVPNVSHLYSHASYTGPELMNKYVGESERAVREIFRKARAVAPSIIFFDELDALAVERGR</sequence>
<keyword evidence="5" id="KW-0812">Transmembrane</keyword>
<keyword evidence="5" id="KW-0472">Membrane</keyword>
<dbReference type="Gene3D" id="3.40.50.300">
    <property type="entry name" value="P-loop containing nucleotide triphosphate hydrolases"/>
    <property type="match status" value="2"/>
</dbReference>
<evidence type="ECO:0000256" key="1">
    <source>
        <dbReference type="ARBA" id="ARBA00022741"/>
    </source>
</evidence>
<keyword evidence="7" id="KW-1185">Reference proteome</keyword>
<dbReference type="Pfam" id="PF17862">
    <property type="entry name" value="AAA_lid_3"/>
    <property type="match status" value="1"/>
</dbReference>
<evidence type="ECO:0000256" key="5">
    <source>
        <dbReference type="SAM" id="Phobius"/>
    </source>
</evidence>
<feature type="region of interest" description="Disordered" evidence="4">
    <location>
        <begin position="1"/>
        <end position="37"/>
    </location>
</feature>
<evidence type="ECO:0000256" key="2">
    <source>
        <dbReference type="ARBA" id="ARBA00022840"/>
    </source>
</evidence>
<dbReference type="GeneID" id="102741863"/>
<dbReference type="GO" id="GO:0016887">
    <property type="term" value="F:ATP hydrolysis activity"/>
    <property type="evidence" value="ECO:0007669"/>
    <property type="project" value="InterPro"/>
</dbReference>
<dbReference type="RefSeq" id="XP_030877443.1">
    <property type="nucleotide sequence ID" value="XM_031021583.1"/>
</dbReference>
<dbReference type="SMART" id="SM01073">
    <property type="entry name" value="CDC48_N"/>
    <property type="match status" value="1"/>
</dbReference>
<dbReference type="InterPro" id="IPR050168">
    <property type="entry name" value="AAA_ATPase_domain"/>
</dbReference>
<dbReference type="SUPFAM" id="SSF50692">
    <property type="entry name" value="ADC-like"/>
    <property type="match status" value="1"/>
</dbReference>
<dbReference type="InterPro" id="IPR041569">
    <property type="entry name" value="AAA_lid_3"/>
</dbReference>
<protein>
    <submittedName>
        <fullName evidence="8">ATPase family protein 2 homolog</fullName>
    </submittedName>
</protein>
<dbReference type="PANTHER" id="PTHR23077">
    <property type="entry name" value="AAA-FAMILY ATPASE"/>
    <property type="match status" value="1"/>
</dbReference>
<dbReference type="FunFam" id="1.10.8.60:FF:000068">
    <property type="entry name" value="spermatogenesis-associated protein 5 isoform X1"/>
    <property type="match status" value="1"/>
</dbReference>
<feature type="domain" description="CDC48 N-terminal subdomain" evidence="6">
    <location>
        <begin position="45"/>
        <end position="136"/>
    </location>
</feature>
<dbReference type="Proteomes" id="UP000245341">
    <property type="component" value="Unplaced"/>
</dbReference>
<feature type="transmembrane region" description="Helical" evidence="5">
    <location>
        <begin position="257"/>
        <end position="277"/>
    </location>
</feature>
<dbReference type="SUPFAM" id="SSF52540">
    <property type="entry name" value="P-loop containing nucleoside triphosphate hydrolases"/>
    <property type="match status" value="2"/>
</dbReference>
<keyword evidence="1 3" id="KW-0547">Nucleotide-binding</keyword>
<evidence type="ECO:0000259" key="6">
    <source>
        <dbReference type="SMART" id="SM01073"/>
    </source>
</evidence>
<dbReference type="FunFam" id="2.40.40.20:FF:000015">
    <property type="entry name" value="spermatogenesis-associated protein 5 isoform X2"/>
    <property type="match status" value="1"/>
</dbReference>
<organism evidence="7 8">
    <name type="scientific">Leptonychotes weddellii</name>
    <name type="common">Weddell seal</name>
    <name type="synonym">Otaria weddellii</name>
    <dbReference type="NCBI Taxonomy" id="9713"/>
    <lineage>
        <taxon>Eukaryota</taxon>
        <taxon>Metazoa</taxon>
        <taxon>Chordata</taxon>
        <taxon>Craniata</taxon>
        <taxon>Vertebrata</taxon>
        <taxon>Euteleostomi</taxon>
        <taxon>Mammalia</taxon>
        <taxon>Eutheria</taxon>
        <taxon>Laurasiatheria</taxon>
        <taxon>Carnivora</taxon>
        <taxon>Caniformia</taxon>
        <taxon>Pinnipedia</taxon>
        <taxon>Phocidae</taxon>
        <taxon>Monachinae</taxon>
        <taxon>Lobodontini</taxon>
        <taxon>Leptonychotes</taxon>
    </lineage>
</organism>
<dbReference type="Pfam" id="PF00004">
    <property type="entry name" value="AAA"/>
    <property type="match status" value="2"/>
</dbReference>
<evidence type="ECO:0000313" key="7">
    <source>
        <dbReference type="Proteomes" id="UP000245341"/>
    </source>
</evidence>
<gene>
    <name evidence="8" type="primary">LOC102741863</name>
</gene>
<reference evidence="8" key="1">
    <citation type="submission" date="2025-08" db="UniProtKB">
        <authorList>
            <consortium name="RefSeq"/>
        </authorList>
    </citation>
    <scope>IDENTIFICATION</scope>
    <source>
        <tissue evidence="8">Liver</tissue>
    </source>
</reference>
<dbReference type="AlphaFoldDB" id="A0A7F8QAV0"/>
<dbReference type="InterPro" id="IPR027417">
    <property type="entry name" value="P-loop_NTPase"/>
</dbReference>
<dbReference type="Gene3D" id="1.10.8.60">
    <property type="match status" value="1"/>
</dbReference>
<feature type="compositionally biased region" description="Low complexity" evidence="4">
    <location>
        <begin position="17"/>
        <end position="37"/>
    </location>
</feature>
<dbReference type="InterPro" id="IPR003338">
    <property type="entry name" value="CDC4_N-term_subdom"/>
</dbReference>
<evidence type="ECO:0000313" key="8">
    <source>
        <dbReference type="RefSeq" id="XP_030877443.1"/>
    </source>
</evidence>
<dbReference type="Gene3D" id="2.40.40.20">
    <property type="match status" value="1"/>
</dbReference>